<dbReference type="InterPro" id="IPR050600">
    <property type="entry name" value="SETD3_SETD6_MTase"/>
</dbReference>
<dbReference type="OrthoDB" id="42889at2759"/>
<accession>A0A6G1KZ31</accession>
<dbReference type="PANTHER" id="PTHR13271:SF147">
    <property type="entry name" value="PROTEIN-LYSINE N-METHYLTRANSFERASE EFM1-RELATED"/>
    <property type="match status" value="1"/>
</dbReference>
<organism evidence="1 2">
    <name type="scientific">Teratosphaeria nubilosa</name>
    <dbReference type="NCBI Taxonomy" id="161662"/>
    <lineage>
        <taxon>Eukaryota</taxon>
        <taxon>Fungi</taxon>
        <taxon>Dikarya</taxon>
        <taxon>Ascomycota</taxon>
        <taxon>Pezizomycotina</taxon>
        <taxon>Dothideomycetes</taxon>
        <taxon>Dothideomycetidae</taxon>
        <taxon>Mycosphaerellales</taxon>
        <taxon>Teratosphaeriaceae</taxon>
        <taxon>Teratosphaeria</taxon>
    </lineage>
</organism>
<evidence type="ECO:0000313" key="1">
    <source>
        <dbReference type="EMBL" id="KAF2765529.1"/>
    </source>
</evidence>
<dbReference type="AlphaFoldDB" id="A0A6G1KZ31"/>
<evidence type="ECO:0000313" key="2">
    <source>
        <dbReference type="Proteomes" id="UP000799436"/>
    </source>
</evidence>
<dbReference type="EMBL" id="ML995889">
    <property type="protein sequence ID" value="KAF2765529.1"/>
    <property type="molecule type" value="Genomic_DNA"/>
</dbReference>
<dbReference type="PANTHER" id="PTHR13271">
    <property type="entry name" value="UNCHARACTERIZED PUTATIVE METHYLTRANSFERASE"/>
    <property type="match status" value="1"/>
</dbReference>
<dbReference type="GO" id="GO:0016279">
    <property type="term" value="F:protein-lysine N-methyltransferase activity"/>
    <property type="evidence" value="ECO:0007669"/>
    <property type="project" value="TreeGrafter"/>
</dbReference>
<keyword evidence="2" id="KW-1185">Reference proteome</keyword>
<dbReference type="Gene3D" id="3.90.1410.10">
    <property type="entry name" value="set domain protein methyltransferase, domain 1"/>
    <property type="match status" value="1"/>
</dbReference>
<sequence>MPTTAKAEALTLWLRDHGGYLHPAIKICQDEDNAVHWRTEKKLSMPGTTLSTVPHSLTLSYLNALVDDAFPVFKQRRADFKVEAMNFFYLCAQYLNKEKSFWKPYLDLLPSPEDDFTTPLYFDDPADLVWLEGTDILHSMVARREVHEQYYHPGLRALHRSGIDTRPYTWNLFRWAITMFTSRSFSSRAIAPTDSKYWTTYKQGSDGRRQTVLLDMSRTPPEDLDFPVLFPGLDASNHNPDAHVAWSFDTGRFSVLLNDGSFQAGEEVFNNYGAKGNDELLLGYGFCIEHNPNDGVLLVLKPPPQELQIDLRRIHPGYFTISGYWASERATFRLTRPSISTSLRPEQVFHELPEPLLELLLYICRHERGLAFVFYELPVEYLTSNATGRRYLPHIAKMIVQSLAPKLAKLEAVVLPNPEPQNQKQRVAKIYRDSQLSILREMVAVLRALTRSFLKPAAEPGARFVTLEGLIELWSSKTSAETAMPFIKGLEACSGTADVDQLRSAGWEEDAFVLLLAYIYLAASASNATTLDSIAETAVPEPAGAVAAADTSDWVKDMLPEYVAATLSRNEPSEVPADAAAHVESILELVATARQAADGGSWRDERWNSSLIVAFGNMLQFESMMMMMVLRPDAASGEEARLVLYVHG</sequence>
<reference evidence="1" key="1">
    <citation type="journal article" date="2020" name="Stud. Mycol.">
        <title>101 Dothideomycetes genomes: a test case for predicting lifestyles and emergence of pathogens.</title>
        <authorList>
            <person name="Haridas S."/>
            <person name="Albert R."/>
            <person name="Binder M."/>
            <person name="Bloem J."/>
            <person name="Labutti K."/>
            <person name="Salamov A."/>
            <person name="Andreopoulos B."/>
            <person name="Baker S."/>
            <person name="Barry K."/>
            <person name="Bills G."/>
            <person name="Bluhm B."/>
            <person name="Cannon C."/>
            <person name="Castanera R."/>
            <person name="Culley D."/>
            <person name="Daum C."/>
            <person name="Ezra D."/>
            <person name="Gonzalez J."/>
            <person name="Henrissat B."/>
            <person name="Kuo A."/>
            <person name="Liang C."/>
            <person name="Lipzen A."/>
            <person name="Lutzoni F."/>
            <person name="Magnuson J."/>
            <person name="Mondo S."/>
            <person name="Nolan M."/>
            <person name="Ohm R."/>
            <person name="Pangilinan J."/>
            <person name="Park H.-J."/>
            <person name="Ramirez L."/>
            <person name="Alfaro M."/>
            <person name="Sun H."/>
            <person name="Tritt A."/>
            <person name="Yoshinaga Y."/>
            <person name="Zwiers L.-H."/>
            <person name="Turgeon B."/>
            <person name="Goodwin S."/>
            <person name="Spatafora J."/>
            <person name="Crous P."/>
            <person name="Grigoriev I."/>
        </authorList>
    </citation>
    <scope>NUCLEOTIDE SEQUENCE</scope>
    <source>
        <strain evidence="1">CBS 116005</strain>
    </source>
</reference>
<dbReference type="Proteomes" id="UP000799436">
    <property type="component" value="Unassembled WGS sequence"/>
</dbReference>
<gene>
    <name evidence="1" type="ORF">EJ03DRAFT_377698</name>
</gene>
<proteinExistence type="predicted"/>
<dbReference type="SUPFAM" id="SSF82199">
    <property type="entry name" value="SET domain"/>
    <property type="match status" value="1"/>
</dbReference>
<name>A0A6G1KZ31_9PEZI</name>
<dbReference type="InterPro" id="IPR046341">
    <property type="entry name" value="SET_dom_sf"/>
</dbReference>
<dbReference type="GO" id="GO:0005634">
    <property type="term" value="C:nucleus"/>
    <property type="evidence" value="ECO:0007669"/>
    <property type="project" value="TreeGrafter"/>
</dbReference>
<protein>
    <submittedName>
        <fullName evidence="1">SET domain-containing protein</fullName>
    </submittedName>
</protein>